<keyword evidence="6" id="KW-0808">Transferase</keyword>
<dbReference type="SUPFAM" id="SSF51206">
    <property type="entry name" value="cAMP-binding domain-like"/>
    <property type="match status" value="2"/>
</dbReference>
<dbReference type="SMART" id="SM00100">
    <property type="entry name" value="cNMP"/>
    <property type="match status" value="2"/>
</dbReference>
<evidence type="ECO:0000259" key="5">
    <source>
        <dbReference type="PROSITE" id="PS50042"/>
    </source>
</evidence>
<accession>A0ABN7APL3</accession>
<dbReference type="GO" id="GO:0016301">
    <property type="term" value="F:kinase activity"/>
    <property type="evidence" value="ECO:0007669"/>
    <property type="project" value="UniProtKB-KW"/>
</dbReference>
<keyword evidence="3" id="KW-0114">cAMP</keyword>
<name>A0ABN7APL3_9HEMI</name>
<dbReference type="Pfam" id="PF00027">
    <property type="entry name" value="cNMP_binding"/>
    <property type="match status" value="2"/>
</dbReference>
<dbReference type="InterPro" id="IPR018488">
    <property type="entry name" value="cNMP-bd_CS"/>
</dbReference>
<keyword evidence="2" id="KW-0116">cAMP-binding</keyword>
<dbReference type="PANTHER" id="PTHR11635">
    <property type="entry name" value="CAMP-DEPENDENT PROTEIN KINASE REGULATORY CHAIN"/>
    <property type="match status" value="1"/>
</dbReference>
<keyword evidence="6" id="KW-0418">Kinase</keyword>
<organism evidence="6 7">
    <name type="scientific">Nesidiocoris tenuis</name>
    <dbReference type="NCBI Taxonomy" id="355587"/>
    <lineage>
        <taxon>Eukaryota</taxon>
        <taxon>Metazoa</taxon>
        <taxon>Ecdysozoa</taxon>
        <taxon>Arthropoda</taxon>
        <taxon>Hexapoda</taxon>
        <taxon>Insecta</taxon>
        <taxon>Pterygota</taxon>
        <taxon>Neoptera</taxon>
        <taxon>Paraneoptera</taxon>
        <taxon>Hemiptera</taxon>
        <taxon>Heteroptera</taxon>
        <taxon>Panheteroptera</taxon>
        <taxon>Cimicomorpha</taxon>
        <taxon>Miridae</taxon>
        <taxon>Dicyphina</taxon>
        <taxon>Nesidiocoris</taxon>
    </lineage>
</organism>
<dbReference type="CDD" id="cd00038">
    <property type="entry name" value="CAP_ED"/>
    <property type="match status" value="2"/>
</dbReference>
<feature type="domain" description="Cyclic nucleotide-binding" evidence="5">
    <location>
        <begin position="167"/>
        <end position="286"/>
    </location>
</feature>
<dbReference type="PRINTS" id="PR00103">
    <property type="entry name" value="CAMPKINASE"/>
</dbReference>
<feature type="region of interest" description="Disordered" evidence="4">
    <location>
        <begin position="126"/>
        <end position="148"/>
    </location>
</feature>
<feature type="region of interest" description="Disordered" evidence="4">
    <location>
        <begin position="81"/>
        <end position="108"/>
    </location>
</feature>
<evidence type="ECO:0000256" key="4">
    <source>
        <dbReference type="SAM" id="MobiDB-lite"/>
    </source>
</evidence>
<dbReference type="Proteomes" id="UP001307889">
    <property type="component" value="Chromosome 4"/>
</dbReference>
<dbReference type="PROSITE" id="PS00888">
    <property type="entry name" value="CNMP_BINDING_1"/>
    <property type="match status" value="2"/>
</dbReference>
<feature type="domain" description="Cyclic nucleotide-binding" evidence="5">
    <location>
        <begin position="289"/>
        <end position="409"/>
    </location>
</feature>
<protein>
    <submittedName>
        <fullName evidence="6">Camp-dependent protein kinase</fullName>
    </submittedName>
</protein>
<dbReference type="Gene3D" id="2.60.120.10">
    <property type="entry name" value="Jelly Rolls"/>
    <property type="match status" value="2"/>
</dbReference>
<keyword evidence="7" id="KW-1185">Reference proteome</keyword>
<evidence type="ECO:0000256" key="3">
    <source>
        <dbReference type="ARBA" id="ARBA00023149"/>
    </source>
</evidence>
<dbReference type="PROSITE" id="PS00889">
    <property type="entry name" value="CNMP_BINDING_2"/>
    <property type="match status" value="1"/>
</dbReference>
<comment type="similarity">
    <text evidence="1">Belongs to the cAMP-dependent kinase regulatory chain family.</text>
</comment>
<evidence type="ECO:0000256" key="2">
    <source>
        <dbReference type="ARBA" id="ARBA00022566"/>
    </source>
</evidence>
<feature type="compositionally biased region" description="Acidic residues" evidence="4">
    <location>
        <begin position="82"/>
        <end position="91"/>
    </location>
</feature>
<reference evidence="6 7" key="1">
    <citation type="submission" date="2023-09" db="EMBL/GenBank/DDBJ databases">
        <title>Nesidiocoris tenuis whole genome shotgun sequence.</title>
        <authorList>
            <person name="Shibata T."/>
            <person name="Shimoda M."/>
            <person name="Kobayashi T."/>
            <person name="Uehara T."/>
        </authorList>
    </citation>
    <scope>NUCLEOTIDE SEQUENCE [LARGE SCALE GENOMIC DNA]</scope>
    <source>
        <strain evidence="6 7">Japan</strain>
    </source>
</reference>
<evidence type="ECO:0000256" key="1">
    <source>
        <dbReference type="ARBA" id="ARBA00005753"/>
    </source>
</evidence>
<sequence>MKASRSVSPPLSNGSNFSLEELREILAGSKGGATLDNSVWKKLLIDLTMNFLITNPKDLISFGLEYFEGLRTKKYSMANIETDSDSDEEQEPPGVDEMPQSWGEWGRKPQLLPKMSTVALPPPRVRRKSVYAEPSPSMDDDEWKPAVYPKTDDQRRTCRERMRDAMLFKELPSEDLGVLVDAMFYKEVEPNERIIAQGEDGDYFYVIDSGLYEAYYASSEGVRGIAKYNNHGTFGELALMYNVPRTCSIKSLTRGGLWALDRDTFKRVVVKSAMNKRTRYMNFLHKVPLLRTLNEYEMLNVADAIVTKEFAEGDYIITQGEEADGMYFVEEGRVDVKVKDNSGKEIELQELGVGDYLGELALLEKQPRAASATATSHVKAGFLSAEAFERLLGPCTDLMKGRFSDYKREMSTKMNPVLSTIPIETSDIQSPRRHDEVRQRTDRAPIVIHGQFSDLEKQQKQLVFHRIHECGVVTPNANTPVLIYNTKFDESVDVCSVCSCGKSETDNFGDS</sequence>
<dbReference type="PANTHER" id="PTHR11635:SF152">
    <property type="entry name" value="CAMP-DEPENDENT PROTEIN KINASE TYPE I REGULATORY SUBUNIT-RELATED"/>
    <property type="match status" value="1"/>
</dbReference>
<dbReference type="PROSITE" id="PS50042">
    <property type="entry name" value="CNMP_BINDING_3"/>
    <property type="match status" value="2"/>
</dbReference>
<keyword evidence="2" id="KW-0547">Nucleotide-binding</keyword>
<gene>
    <name evidence="6" type="ORF">NTJ_06052</name>
</gene>
<dbReference type="InterPro" id="IPR000595">
    <property type="entry name" value="cNMP-bd_dom"/>
</dbReference>
<evidence type="ECO:0000313" key="7">
    <source>
        <dbReference type="Proteomes" id="UP001307889"/>
    </source>
</evidence>
<proteinExistence type="inferred from homology"/>
<dbReference type="EMBL" id="AP028912">
    <property type="protein sequence ID" value="BES93242.1"/>
    <property type="molecule type" value="Genomic_DNA"/>
</dbReference>
<dbReference type="InterPro" id="IPR050503">
    <property type="entry name" value="cAMP-dep_PK_reg_su-like"/>
</dbReference>
<dbReference type="InterPro" id="IPR014710">
    <property type="entry name" value="RmlC-like_jellyroll"/>
</dbReference>
<evidence type="ECO:0000313" key="6">
    <source>
        <dbReference type="EMBL" id="BES93242.1"/>
    </source>
</evidence>
<dbReference type="InterPro" id="IPR018490">
    <property type="entry name" value="cNMP-bd_dom_sf"/>
</dbReference>